<feature type="transmembrane region" description="Helical" evidence="1">
    <location>
        <begin position="57"/>
        <end position="78"/>
    </location>
</feature>
<name>A0A1H2QJ00_9BACI</name>
<gene>
    <name evidence="2" type="ORF">SAMN05421781_0344</name>
</gene>
<protein>
    <submittedName>
        <fullName evidence="2">Uncharacterized protein</fullName>
    </submittedName>
</protein>
<dbReference type="Proteomes" id="UP000199488">
    <property type="component" value="Unassembled WGS sequence"/>
</dbReference>
<dbReference type="RefSeq" id="WP_091610459.1">
    <property type="nucleotide sequence ID" value="NZ_FNNC01000001.1"/>
</dbReference>
<feature type="transmembrane region" description="Helical" evidence="1">
    <location>
        <begin position="6"/>
        <end position="24"/>
    </location>
</feature>
<keyword evidence="1" id="KW-0472">Membrane</keyword>
<keyword evidence="1" id="KW-0812">Transmembrane</keyword>
<dbReference type="AlphaFoldDB" id="A0A1H2QJ00"/>
<proteinExistence type="predicted"/>
<accession>A0A1H2QJ00</accession>
<organism evidence="2 3">
    <name type="scientific">Marinococcus luteus</name>
    <dbReference type="NCBI Taxonomy" id="1122204"/>
    <lineage>
        <taxon>Bacteria</taxon>
        <taxon>Bacillati</taxon>
        <taxon>Bacillota</taxon>
        <taxon>Bacilli</taxon>
        <taxon>Bacillales</taxon>
        <taxon>Bacillaceae</taxon>
        <taxon>Marinococcus</taxon>
    </lineage>
</organism>
<evidence type="ECO:0000313" key="2">
    <source>
        <dbReference type="EMBL" id="SDW07187.1"/>
    </source>
</evidence>
<dbReference type="STRING" id="1122204.SAMN05421781_0344"/>
<feature type="transmembrane region" description="Helical" evidence="1">
    <location>
        <begin position="31"/>
        <end position="51"/>
    </location>
</feature>
<keyword evidence="3" id="KW-1185">Reference proteome</keyword>
<sequence length="86" mass="9676">MLMLTLMFIPFTFIGLVFLIRNATAISSLSLLRIVLLGAAAVACYIYTLWFSSSFTAFFLSFQVAIILNALFMLASILTNKEKNRR</sequence>
<evidence type="ECO:0000313" key="3">
    <source>
        <dbReference type="Proteomes" id="UP000199488"/>
    </source>
</evidence>
<keyword evidence="1" id="KW-1133">Transmembrane helix</keyword>
<dbReference type="EMBL" id="FNNC01000001">
    <property type="protein sequence ID" value="SDW07187.1"/>
    <property type="molecule type" value="Genomic_DNA"/>
</dbReference>
<reference evidence="2 3" key="1">
    <citation type="submission" date="2016-10" db="EMBL/GenBank/DDBJ databases">
        <authorList>
            <person name="de Groot N.N."/>
        </authorList>
    </citation>
    <scope>NUCLEOTIDE SEQUENCE [LARGE SCALE GENOMIC DNA]</scope>
    <source>
        <strain evidence="2 3">DSM 23126</strain>
    </source>
</reference>
<evidence type="ECO:0000256" key="1">
    <source>
        <dbReference type="SAM" id="Phobius"/>
    </source>
</evidence>